<evidence type="ECO:0000313" key="1">
    <source>
        <dbReference type="EMBL" id="TQV76670.1"/>
    </source>
</evidence>
<protein>
    <submittedName>
        <fullName evidence="1">Head-tail adaptor protein</fullName>
    </submittedName>
</protein>
<dbReference type="OrthoDB" id="8640229at2"/>
<dbReference type="AlphaFoldDB" id="A0A545THG6"/>
<dbReference type="Gene3D" id="2.40.10.270">
    <property type="entry name" value="Bacteriophage SPP1 head-tail adaptor protein"/>
    <property type="match status" value="1"/>
</dbReference>
<name>A0A545THG6_9GAMM</name>
<evidence type="ECO:0000313" key="2">
    <source>
        <dbReference type="Proteomes" id="UP000317839"/>
    </source>
</evidence>
<reference evidence="1 2" key="1">
    <citation type="submission" date="2019-06" db="EMBL/GenBank/DDBJ databases">
        <title>Draft genome of Aliikangiella marina GYP-15.</title>
        <authorList>
            <person name="Wang G."/>
        </authorList>
    </citation>
    <scope>NUCLEOTIDE SEQUENCE [LARGE SCALE GENOMIC DNA]</scope>
    <source>
        <strain evidence="1 2">GYP-15</strain>
    </source>
</reference>
<dbReference type="RefSeq" id="WP_142888030.1">
    <property type="nucleotide sequence ID" value="NZ_VIKR01000001.1"/>
</dbReference>
<organism evidence="1 2">
    <name type="scientific">Aliikangiella marina</name>
    <dbReference type="NCBI Taxonomy" id="1712262"/>
    <lineage>
        <taxon>Bacteria</taxon>
        <taxon>Pseudomonadati</taxon>
        <taxon>Pseudomonadota</taxon>
        <taxon>Gammaproteobacteria</taxon>
        <taxon>Oceanospirillales</taxon>
        <taxon>Pleioneaceae</taxon>
        <taxon>Aliikangiella</taxon>
    </lineage>
</organism>
<dbReference type="Proteomes" id="UP000317839">
    <property type="component" value="Unassembled WGS sequence"/>
</dbReference>
<dbReference type="InterPro" id="IPR008767">
    <property type="entry name" value="Phage_SPP1_head-tail_adaptor"/>
</dbReference>
<dbReference type="NCBIfam" id="TIGR01563">
    <property type="entry name" value="gp16_SPP1"/>
    <property type="match status" value="1"/>
</dbReference>
<comment type="caution">
    <text evidence="1">The sequence shown here is derived from an EMBL/GenBank/DDBJ whole genome shotgun (WGS) entry which is preliminary data.</text>
</comment>
<dbReference type="EMBL" id="VIKR01000001">
    <property type="protein sequence ID" value="TQV76670.1"/>
    <property type="molecule type" value="Genomic_DNA"/>
</dbReference>
<gene>
    <name evidence="1" type="ORF">FLL45_01540</name>
</gene>
<accession>A0A545THG6</accession>
<sequence>MKAGSLNKRIRIQKPVSSLDEYGDQTGSYEFFAKVWASIMPKSGRNTFIAGKHTTDTTHEIEIRYSEKTKQIKSNFRITYGTRVFEIENPPLNPMEANERLILICKELE</sequence>
<proteinExistence type="predicted"/>
<keyword evidence="2" id="KW-1185">Reference proteome</keyword>
<dbReference type="InterPro" id="IPR038666">
    <property type="entry name" value="SSP1_head-tail_sf"/>
</dbReference>
<dbReference type="Pfam" id="PF05521">
    <property type="entry name" value="Phage_HCP"/>
    <property type="match status" value="1"/>
</dbReference>